<feature type="transmembrane region" description="Helical" evidence="2">
    <location>
        <begin position="537"/>
        <end position="557"/>
    </location>
</feature>
<dbReference type="EMBL" id="BDRX01000065">
    <property type="protein sequence ID" value="GBF95471.1"/>
    <property type="molecule type" value="Genomic_DNA"/>
</dbReference>
<feature type="transmembrane region" description="Helical" evidence="2">
    <location>
        <begin position="569"/>
        <end position="594"/>
    </location>
</feature>
<organism evidence="3 4">
    <name type="scientific">Raphidocelis subcapitata</name>
    <dbReference type="NCBI Taxonomy" id="307507"/>
    <lineage>
        <taxon>Eukaryota</taxon>
        <taxon>Viridiplantae</taxon>
        <taxon>Chlorophyta</taxon>
        <taxon>core chlorophytes</taxon>
        <taxon>Chlorophyceae</taxon>
        <taxon>CS clade</taxon>
        <taxon>Sphaeropleales</taxon>
        <taxon>Selenastraceae</taxon>
        <taxon>Raphidocelis</taxon>
    </lineage>
</organism>
<dbReference type="PANTHER" id="PTHR34289:SF8">
    <property type="entry name" value="DUF819 DOMAIN-CONTAINING PROTEIN"/>
    <property type="match status" value="1"/>
</dbReference>
<dbReference type="Pfam" id="PF05684">
    <property type="entry name" value="DUF819"/>
    <property type="match status" value="2"/>
</dbReference>
<feature type="transmembrane region" description="Helical" evidence="2">
    <location>
        <begin position="631"/>
        <end position="657"/>
    </location>
</feature>
<feature type="region of interest" description="Disordered" evidence="1">
    <location>
        <begin position="359"/>
        <end position="445"/>
    </location>
</feature>
<evidence type="ECO:0000256" key="1">
    <source>
        <dbReference type="SAM" id="MobiDB-lite"/>
    </source>
</evidence>
<reference evidence="3 4" key="1">
    <citation type="journal article" date="2018" name="Sci. Rep.">
        <title>Raphidocelis subcapitata (=Pseudokirchneriella subcapitata) provides an insight into genome evolution and environmental adaptations in the Sphaeropleales.</title>
        <authorList>
            <person name="Suzuki S."/>
            <person name="Yamaguchi H."/>
            <person name="Nakajima N."/>
            <person name="Kawachi M."/>
        </authorList>
    </citation>
    <scope>NUCLEOTIDE SEQUENCE [LARGE SCALE GENOMIC DNA]</scope>
    <source>
        <strain evidence="3 4">NIES-35</strain>
    </source>
</reference>
<evidence type="ECO:0000313" key="3">
    <source>
        <dbReference type="EMBL" id="GBF95471.1"/>
    </source>
</evidence>
<protein>
    <recommendedName>
        <fullName evidence="5">DUF819 domain-containing protein</fullName>
    </recommendedName>
</protein>
<proteinExistence type="predicted"/>
<name>A0A2V0P6I0_9CHLO</name>
<feature type="transmembrane region" description="Helical" evidence="2">
    <location>
        <begin position="513"/>
        <end position="531"/>
    </location>
</feature>
<evidence type="ECO:0008006" key="5">
    <source>
        <dbReference type="Google" id="ProtNLM"/>
    </source>
</evidence>
<feature type="transmembrane region" description="Helical" evidence="2">
    <location>
        <begin position="64"/>
        <end position="82"/>
    </location>
</feature>
<gene>
    <name evidence="3" type="ORF">Rsub_07821</name>
</gene>
<evidence type="ECO:0000256" key="2">
    <source>
        <dbReference type="SAM" id="Phobius"/>
    </source>
</evidence>
<keyword evidence="2" id="KW-0812">Transmembrane</keyword>
<comment type="caution">
    <text evidence="3">The sequence shown here is derived from an EMBL/GenBank/DDBJ whole genome shotgun (WGS) entry which is preliminary data.</text>
</comment>
<dbReference type="AlphaFoldDB" id="A0A2V0P6I0"/>
<dbReference type="PANTHER" id="PTHR34289">
    <property type="entry name" value="PROTEIN, PUTATIVE (DUF819)-RELATED"/>
    <property type="match status" value="1"/>
</dbReference>
<dbReference type="OrthoDB" id="45797at2759"/>
<dbReference type="InterPro" id="IPR006311">
    <property type="entry name" value="TAT_signal"/>
</dbReference>
<feature type="compositionally biased region" description="Acidic residues" evidence="1">
    <location>
        <begin position="467"/>
        <end position="476"/>
    </location>
</feature>
<keyword evidence="2" id="KW-1133">Transmembrane helix</keyword>
<dbReference type="InterPro" id="IPR008537">
    <property type="entry name" value="DUF819"/>
</dbReference>
<dbReference type="PROSITE" id="PS51318">
    <property type="entry name" value="TAT"/>
    <property type="match status" value="1"/>
</dbReference>
<feature type="compositionally biased region" description="Low complexity" evidence="1">
    <location>
        <begin position="382"/>
        <end position="397"/>
    </location>
</feature>
<feature type="compositionally biased region" description="Gly residues" evidence="1">
    <location>
        <begin position="369"/>
        <end position="381"/>
    </location>
</feature>
<accession>A0A2V0P6I0</accession>
<dbReference type="STRING" id="307507.A0A2V0P6I0"/>
<evidence type="ECO:0000313" key="4">
    <source>
        <dbReference type="Proteomes" id="UP000247498"/>
    </source>
</evidence>
<keyword evidence="2" id="KW-0472">Membrane</keyword>
<feature type="transmembrane region" description="Helical" evidence="2">
    <location>
        <begin position="88"/>
        <end position="104"/>
    </location>
</feature>
<feature type="transmembrane region" description="Helical" evidence="2">
    <location>
        <begin position="174"/>
        <end position="194"/>
    </location>
</feature>
<feature type="compositionally biased region" description="Pro residues" evidence="1">
    <location>
        <begin position="398"/>
        <end position="409"/>
    </location>
</feature>
<keyword evidence="4" id="KW-1185">Reference proteome</keyword>
<feature type="transmembrane region" description="Helical" evidence="2">
    <location>
        <begin position="116"/>
        <end position="137"/>
    </location>
</feature>
<feature type="transmembrane region" description="Helical" evidence="2">
    <location>
        <begin position="143"/>
        <end position="162"/>
    </location>
</feature>
<feature type="transmembrane region" description="Helical" evidence="2">
    <location>
        <begin position="600"/>
        <end position="619"/>
    </location>
</feature>
<dbReference type="InParanoid" id="A0A2V0P6I0"/>
<sequence length="659" mass="64868">MQSTAAFQSMAVQPRCRPVGACRAWAAACGGPFRPAAAPTRPAPRAVAPLKAGRITLQDRRRSPLAAAAAATAAAAAAAAALPDVWAPSVWALLVGGATAAWIAERRTKWGSAISAPLLAIILGCALATAGVLPGAAGCDAYGVVWSRIMPLASALLVIETRDMSRLRTYGSRLLVAFAIGAVGMVLGGLIAALVLRPPLTSAACLCASYVGGSVNFIATAQALQLPQSLLPVTMAADNLAMCVVLAALMACPLRLVRRFTAPEPAAPHAAAAPAAAAPSGGALGKGAGGGARAGGGAAVVVVGGGLFIDQIQAALSRSVTVPARMSGQPIARDGTLLLTEEPAAASIWAAYQRSRERPAYDAAPAHPGGSGGDGDGGGGAASSNGATPASPPRASSPLPPLMHAPVLPPDFGTDSPGAAVGGPGSPVASFDSGPLARDGGPLLTAEPSPISLQAAYARSRDTSVDGSDESGEDDGAPPVGLTPASAAASVLGAAAVCWASRRLTEAAGVPHLFLLAISAIALAASAAGAWGGRALFAGASQLGAPLMGLFFITVGATSSPAGVSMASLAPLVGFVFLMTTVHWVLLLAAARVLKLEPSTVLIASNTLVGGAATAASMATSRGWGRLVQPAMLCGSLSYGIGSAAGLTLGVVLLRLYGG</sequence>
<dbReference type="Proteomes" id="UP000247498">
    <property type="component" value="Unassembled WGS sequence"/>
</dbReference>
<feature type="region of interest" description="Disordered" evidence="1">
    <location>
        <begin position="457"/>
        <end position="482"/>
    </location>
</feature>